<dbReference type="Pfam" id="PF13649">
    <property type="entry name" value="Methyltransf_25"/>
    <property type="match status" value="1"/>
</dbReference>
<reference evidence="3" key="1">
    <citation type="submission" date="2016-10" db="EMBL/GenBank/DDBJ databases">
        <authorList>
            <person name="Varghese N."/>
            <person name="Submissions S."/>
        </authorList>
    </citation>
    <scope>NUCLEOTIDE SEQUENCE [LARGE SCALE GENOMIC DNA]</scope>
    <source>
        <strain evidence="3">DSM 44544</strain>
    </source>
</reference>
<dbReference type="OrthoDB" id="9805171at2"/>
<keyword evidence="3" id="KW-1185">Reference proteome</keyword>
<evidence type="ECO:0000259" key="1">
    <source>
        <dbReference type="Pfam" id="PF13649"/>
    </source>
</evidence>
<dbReference type="GO" id="GO:0032259">
    <property type="term" value="P:methylation"/>
    <property type="evidence" value="ECO:0007669"/>
    <property type="project" value="UniProtKB-KW"/>
</dbReference>
<organism evidence="2 3">
    <name type="scientific">Amycolatopsis tolypomycina</name>
    <dbReference type="NCBI Taxonomy" id="208445"/>
    <lineage>
        <taxon>Bacteria</taxon>
        <taxon>Bacillati</taxon>
        <taxon>Actinomycetota</taxon>
        <taxon>Actinomycetes</taxon>
        <taxon>Pseudonocardiales</taxon>
        <taxon>Pseudonocardiaceae</taxon>
        <taxon>Amycolatopsis</taxon>
    </lineage>
</organism>
<sequence>MTWLADTATSYDTVAESYAEFVSDALEEQPYLKAALTLFAAQVDGPAVDVGCGPGHFTAYLASLGVDASGIDLSPGMIELARRSHPGLRFEVGSMTDLALPDASVAGVLASWSLIHVPDEAVPAALGHFHRVLRPGGLLVIGYHVGVGTRLKTEGYGGHPMRVNVHLRQPWWLARRVREAGFAVDAEWLLNPEAEVSQGILFASRTPALRS</sequence>
<dbReference type="AlphaFoldDB" id="A0A1H4Z3N1"/>
<dbReference type="Gene3D" id="3.40.50.150">
    <property type="entry name" value="Vaccinia Virus protein VP39"/>
    <property type="match status" value="1"/>
</dbReference>
<proteinExistence type="predicted"/>
<dbReference type="Proteomes" id="UP000199622">
    <property type="component" value="Unassembled WGS sequence"/>
</dbReference>
<evidence type="ECO:0000313" key="2">
    <source>
        <dbReference type="EMBL" id="SED24829.1"/>
    </source>
</evidence>
<keyword evidence="2" id="KW-0489">Methyltransferase</keyword>
<dbReference type="PANTHER" id="PTHR42912">
    <property type="entry name" value="METHYLTRANSFERASE"/>
    <property type="match status" value="1"/>
</dbReference>
<dbReference type="InterPro" id="IPR041698">
    <property type="entry name" value="Methyltransf_25"/>
</dbReference>
<protein>
    <submittedName>
        <fullName evidence="2">Methyltransferase domain-containing protein</fullName>
    </submittedName>
</protein>
<keyword evidence="2" id="KW-0808">Transferase</keyword>
<name>A0A1H4Z3N1_9PSEU</name>
<dbReference type="PANTHER" id="PTHR42912:SF93">
    <property type="entry name" value="N6-ADENOSINE-METHYLTRANSFERASE TMT1A"/>
    <property type="match status" value="1"/>
</dbReference>
<dbReference type="GO" id="GO:0008168">
    <property type="term" value="F:methyltransferase activity"/>
    <property type="evidence" value="ECO:0007669"/>
    <property type="project" value="UniProtKB-KW"/>
</dbReference>
<dbReference type="InterPro" id="IPR029063">
    <property type="entry name" value="SAM-dependent_MTases_sf"/>
</dbReference>
<dbReference type="SUPFAM" id="SSF53335">
    <property type="entry name" value="S-adenosyl-L-methionine-dependent methyltransferases"/>
    <property type="match status" value="1"/>
</dbReference>
<accession>A0A1H4Z3N1</accession>
<dbReference type="EMBL" id="FNSO01000004">
    <property type="protein sequence ID" value="SED24829.1"/>
    <property type="molecule type" value="Genomic_DNA"/>
</dbReference>
<dbReference type="STRING" id="208445.SAMN04489727_7074"/>
<feature type="domain" description="Methyltransferase" evidence="1">
    <location>
        <begin position="48"/>
        <end position="137"/>
    </location>
</feature>
<gene>
    <name evidence="2" type="ORF">SAMN04489727_7074</name>
</gene>
<evidence type="ECO:0000313" key="3">
    <source>
        <dbReference type="Proteomes" id="UP000199622"/>
    </source>
</evidence>
<dbReference type="RefSeq" id="WP_091315617.1">
    <property type="nucleotide sequence ID" value="NZ_FNSO01000004.1"/>
</dbReference>
<dbReference type="CDD" id="cd02440">
    <property type="entry name" value="AdoMet_MTases"/>
    <property type="match status" value="1"/>
</dbReference>
<dbReference type="InterPro" id="IPR050508">
    <property type="entry name" value="Methyltransf_Superfamily"/>
</dbReference>